<evidence type="ECO:0000256" key="5">
    <source>
        <dbReference type="SAM" id="Phobius"/>
    </source>
</evidence>
<dbReference type="EMBL" id="CP090958">
    <property type="protein sequence ID" value="WGW12876.1"/>
    <property type="molecule type" value="Genomic_DNA"/>
</dbReference>
<protein>
    <submittedName>
        <fullName evidence="6">Energy-coupling factor transporter transmembrane protein EcfT</fullName>
    </submittedName>
</protein>
<feature type="transmembrane region" description="Helical" evidence="5">
    <location>
        <begin position="67"/>
        <end position="87"/>
    </location>
</feature>
<dbReference type="CDD" id="cd16914">
    <property type="entry name" value="EcfT"/>
    <property type="match status" value="1"/>
</dbReference>
<evidence type="ECO:0000256" key="4">
    <source>
        <dbReference type="ARBA" id="ARBA00023136"/>
    </source>
</evidence>
<feature type="transmembrane region" description="Helical" evidence="5">
    <location>
        <begin position="93"/>
        <end position="113"/>
    </location>
</feature>
<dbReference type="InterPro" id="IPR003339">
    <property type="entry name" value="ABC/ECF_trnsptr_transmembrane"/>
</dbReference>
<name>A0ABY8QVN3_9MICO</name>
<dbReference type="Pfam" id="PF02361">
    <property type="entry name" value="CbiQ"/>
    <property type="match status" value="1"/>
</dbReference>
<gene>
    <name evidence="6" type="ORF">LWF01_03630</name>
</gene>
<keyword evidence="4 5" id="KW-0472">Membrane</keyword>
<evidence type="ECO:0000256" key="2">
    <source>
        <dbReference type="ARBA" id="ARBA00022692"/>
    </source>
</evidence>
<keyword evidence="2 5" id="KW-0812">Transmembrane</keyword>
<dbReference type="RefSeq" id="WP_349639682.1">
    <property type="nucleotide sequence ID" value="NZ_CP090958.1"/>
</dbReference>
<reference evidence="6 7" key="1">
    <citation type="submission" date="2023-05" db="EMBL/GenBank/DDBJ databases">
        <title>Lithophilousrod everest ZFBP1038 complete genpme.</title>
        <authorList>
            <person name="Tian M."/>
        </authorList>
    </citation>
    <scope>NUCLEOTIDE SEQUENCE [LARGE SCALE GENOMIC DNA]</scope>
    <source>
        <strain evidence="6 7">ZFBP1038</strain>
    </source>
</reference>
<organism evidence="6 7">
    <name type="scientific">Saxibacter everestensis</name>
    <dbReference type="NCBI Taxonomy" id="2909229"/>
    <lineage>
        <taxon>Bacteria</taxon>
        <taxon>Bacillati</taxon>
        <taxon>Actinomycetota</taxon>
        <taxon>Actinomycetes</taxon>
        <taxon>Micrococcales</taxon>
        <taxon>Brevibacteriaceae</taxon>
        <taxon>Saxibacter</taxon>
    </lineage>
</organism>
<proteinExistence type="predicted"/>
<sequence>MTHRSALLGRYVQGNSWLHRAPVWSKLLGIAVFSLVVFLHEGVWLSLGLLILAAAAGLSSGVRSTMLLVPLALLWPVLLLLFGYHWWLQGPLAAAQIVIDIVSVVLTASLITLTTPSQRLLDALVAMARPLRPLGADPERFGLSVGLMIRSVPHLIGLGHQVRDSAKARGLERNPRAVLLPVVVNAVAYAQATGDALAARGLGERDDGSA</sequence>
<evidence type="ECO:0000256" key="1">
    <source>
        <dbReference type="ARBA" id="ARBA00004141"/>
    </source>
</evidence>
<evidence type="ECO:0000313" key="6">
    <source>
        <dbReference type="EMBL" id="WGW12876.1"/>
    </source>
</evidence>
<accession>A0ABY8QVN3</accession>
<feature type="transmembrane region" description="Helical" evidence="5">
    <location>
        <begin position="27"/>
        <end position="55"/>
    </location>
</feature>
<keyword evidence="3 5" id="KW-1133">Transmembrane helix</keyword>
<dbReference type="Proteomes" id="UP001209083">
    <property type="component" value="Chromosome"/>
</dbReference>
<comment type="subcellular location">
    <subcellularLocation>
        <location evidence="1">Membrane</location>
        <topology evidence="1">Multi-pass membrane protein</topology>
    </subcellularLocation>
</comment>
<keyword evidence="7" id="KW-1185">Reference proteome</keyword>
<evidence type="ECO:0000313" key="7">
    <source>
        <dbReference type="Proteomes" id="UP001209083"/>
    </source>
</evidence>
<evidence type="ECO:0000256" key="3">
    <source>
        <dbReference type="ARBA" id="ARBA00022989"/>
    </source>
</evidence>